<dbReference type="InterPro" id="IPR005479">
    <property type="entry name" value="CPAse_ATP-bd"/>
</dbReference>
<sequence length="448" mass="48233">MIKKVLIANRGEIALRVARTCRELGLATLAVHSAADRDSAVVRFADESVQIGPGPAKASYLNIPAVIEAARGWGADAIHPGYGFLSENPDFAEVCEEEGITFVGPPASVMSRLGDKASARSIMSDAGLPLLPGSRDALEHADEAAEFAAGIGYPVIIKAVAGGGGRGMSVVHEPDAFLRSYSQTRASAQTVFRDGRLYVERYLASARHVEVQILADAHGNVVHLGARDCSLQRRHQKLVEETPAPRLPARTVEQMCEAAVQGARAAGYVGAGTFEFLVDGDGRFYFMEVNCRLQVEHPVTEMVTGTDLVREQLRVAAGEPLGFDQADVVPRGVAIECRINAEDPAAGFVPTPGVVSEFALPGGPFVRVDTHVYAGYQVPALYDSLLAKLVVWAPDREQALARMDRALDELRLRGPHVVTTAAFLREVLDHPRFRQAEHDTSLINELTG</sequence>
<dbReference type="Pfam" id="PF02786">
    <property type="entry name" value="CPSase_L_D2"/>
    <property type="match status" value="1"/>
</dbReference>
<keyword evidence="11" id="KW-1185">Reference proteome</keyword>
<evidence type="ECO:0000256" key="4">
    <source>
        <dbReference type="ARBA" id="ARBA00022741"/>
    </source>
</evidence>
<evidence type="ECO:0000256" key="6">
    <source>
        <dbReference type="ARBA" id="ARBA00048600"/>
    </source>
</evidence>
<keyword evidence="3 10" id="KW-0436">Ligase</keyword>
<dbReference type="GO" id="GO:0004736">
    <property type="term" value="F:pyruvate carboxylase activity"/>
    <property type="evidence" value="ECO:0007669"/>
    <property type="project" value="UniProtKB-EC"/>
</dbReference>
<comment type="catalytic activity">
    <reaction evidence="6">
        <text>N(6)-biotinyl-L-lysyl-[protein] + hydrogencarbonate + ATP = N(6)-carboxybiotinyl-L-lysyl-[protein] + ADP + phosphate + H(+)</text>
        <dbReference type="Rhea" id="RHEA:13501"/>
        <dbReference type="Rhea" id="RHEA-COMP:10505"/>
        <dbReference type="Rhea" id="RHEA-COMP:10506"/>
        <dbReference type="ChEBI" id="CHEBI:15378"/>
        <dbReference type="ChEBI" id="CHEBI:17544"/>
        <dbReference type="ChEBI" id="CHEBI:30616"/>
        <dbReference type="ChEBI" id="CHEBI:43474"/>
        <dbReference type="ChEBI" id="CHEBI:83144"/>
        <dbReference type="ChEBI" id="CHEBI:83145"/>
        <dbReference type="ChEBI" id="CHEBI:456216"/>
        <dbReference type="EC" id="6.3.4.14"/>
    </reaction>
</comment>
<keyword evidence="5 7" id="KW-0067">ATP-binding</keyword>
<dbReference type="NCBIfam" id="NF006367">
    <property type="entry name" value="PRK08591.1"/>
    <property type="match status" value="1"/>
</dbReference>
<keyword evidence="4 7" id="KW-0547">Nucleotide-binding</keyword>
<evidence type="ECO:0000256" key="2">
    <source>
        <dbReference type="ARBA" id="ARBA00013263"/>
    </source>
</evidence>
<dbReference type="SMART" id="SM00878">
    <property type="entry name" value="Biotin_carb_C"/>
    <property type="match status" value="1"/>
</dbReference>
<accession>A0ABR5F5Y3</accession>
<feature type="domain" description="ATP-grasp" evidence="8">
    <location>
        <begin position="120"/>
        <end position="317"/>
    </location>
</feature>
<dbReference type="Gene3D" id="3.30.470.20">
    <property type="entry name" value="ATP-grasp fold, B domain"/>
    <property type="match status" value="1"/>
</dbReference>
<dbReference type="Pfam" id="PF02785">
    <property type="entry name" value="Biotin_carb_C"/>
    <property type="match status" value="1"/>
</dbReference>
<evidence type="ECO:0000256" key="3">
    <source>
        <dbReference type="ARBA" id="ARBA00022598"/>
    </source>
</evidence>
<evidence type="ECO:0000313" key="11">
    <source>
        <dbReference type="Proteomes" id="UP000035425"/>
    </source>
</evidence>
<dbReference type="PANTHER" id="PTHR48095">
    <property type="entry name" value="PYRUVATE CARBOXYLASE SUBUNIT A"/>
    <property type="match status" value="1"/>
</dbReference>
<dbReference type="InterPro" id="IPR005481">
    <property type="entry name" value="BC-like_N"/>
</dbReference>
<proteinExistence type="predicted"/>
<dbReference type="RefSeq" id="WP_047222242.1">
    <property type="nucleotide sequence ID" value="NZ_JWIO01000007.1"/>
</dbReference>
<dbReference type="InterPro" id="IPR011054">
    <property type="entry name" value="Rudment_hybrid_motif"/>
</dbReference>
<dbReference type="InterPro" id="IPR005482">
    <property type="entry name" value="Biotin_COase_C"/>
</dbReference>
<dbReference type="InterPro" id="IPR011761">
    <property type="entry name" value="ATP-grasp"/>
</dbReference>
<dbReference type="Pfam" id="PF00289">
    <property type="entry name" value="Biotin_carb_N"/>
    <property type="match status" value="1"/>
</dbReference>
<dbReference type="SUPFAM" id="SSF56059">
    <property type="entry name" value="Glutathione synthetase ATP-binding domain-like"/>
    <property type="match status" value="1"/>
</dbReference>
<evidence type="ECO:0000313" key="10">
    <source>
        <dbReference type="EMBL" id="KLL12151.1"/>
    </source>
</evidence>
<dbReference type="EMBL" id="JWIO01000007">
    <property type="protein sequence ID" value="KLL12151.1"/>
    <property type="molecule type" value="Genomic_DNA"/>
</dbReference>
<dbReference type="SUPFAM" id="SSF51246">
    <property type="entry name" value="Rudiment single hybrid motif"/>
    <property type="match status" value="1"/>
</dbReference>
<dbReference type="Proteomes" id="UP000035425">
    <property type="component" value="Unassembled WGS sequence"/>
</dbReference>
<dbReference type="PROSITE" id="PS50979">
    <property type="entry name" value="BC"/>
    <property type="match status" value="1"/>
</dbReference>
<name>A0ABR5F5Y3_9ACTN</name>
<feature type="domain" description="Biotin carboxylation" evidence="9">
    <location>
        <begin position="1"/>
        <end position="448"/>
    </location>
</feature>
<comment type="caution">
    <text evidence="10">The sequence shown here is derived from an EMBL/GenBank/DDBJ whole genome shotgun (WGS) entry which is preliminary data.</text>
</comment>
<keyword evidence="10" id="KW-0670">Pyruvate</keyword>
<comment type="function">
    <text evidence="1">This protein is a component of the acetyl coenzyme A carboxylase complex; first, biotin carboxylase catalyzes the carboxylation of the carrier protein and then the transcarboxylase transfers the carboxyl group to form malonyl-CoA.</text>
</comment>
<protein>
    <recommendedName>
        <fullName evidence="2">biotin carboxylase</fullName>
        <ecNumber evidence="2">6.3.4.14</ecNumber>
    </recommendedName>
</protein>
<dbReference type="InterPro" id="IPR011764">
    <property type="entry name" value="Biotin_carboxylation_dom"/>
</dbReference>
<dbReference type="EC" id="6.3.4.14" evidence="2"/>
<evidence type="ECO:0000259" key="8">
    <source>
        <dbReference type="PROSITE" id="PS50975"/>
    </source>
</evidence>
<dbReference type="InterPro" id="IPR051602">
    <property type="entry name" value="ACC_Biotin_Carboxylase"/>
</dbReference>
<gene>
    <name evidence="10" type="ORF">FrCorBMG51_06820</name>
</gene>
<dbReference type="InterPro" id="IPR016185">
    <property type="entry name" value="PreATP-grasp_dom_sf"/>
</dbReference>
<dbReference type="PROSITE" id="PS50975">
    <property type="entry name" value="ATP_GRASP"/>
    <property type="match status" value="1"/>
</dbReference>
<evidence type="ECO:0000259" key="9">
    <source>
        <dbReference type="PROSITE" id="PS50979"/>
    </source>
</evidence>
<evidence type="ECO:0000256" key="5">
    <source>
        <dbReference type="ARBA" id="ARBA00022840"/>
    </source>
</evidence>
<evidence type="ECO:0000256" key="1">
    <source>
        <dbReference type="ARBA" id="ARBA00003761"/>
    </source>
</evidence>
<dbReference type="PANTHER" id="PTHR48095:SF2">
    <property type="entry name" value="BIOTIN CARBOXYLASE, CHLOROPLASTIC"/>
    <property type="match status" value="1"/>
</dbReference>
<dbReference type="SUPFAM" id="SSF52440">
    <property type="entry name" value="PreATP-grasp domain"/>
    <property type="match status" value="1"/>
</dbReference>
<organism evidence="10 11">
    <name type="scientific">Protofrankia coriariae</name>
    <dbReference type="NCBI Taxonomy" id="1562887"/>
    <lineage>
        <taxon>Bacteria</taxon>
        <taxon>Bacillati</taxon>
        <taxon>Actinomycetota</taxon>
        <taxon>Actinomycetes</taxon>
        <taxon>Frankiales</taxon>
        <taxon>Frankiaceae</taxon>
        <taxon>Protofrankia</taxon>
    </lineage>
</organism>
<evidence type="ECO:0000256" key="7">
    <source>
        <dbReference type="PROSITE-ProRule" id="PRU00409"/>
    </source>
</evidence>
<reference evidence="10 11" key="1">
    <citation type="submission" date="2014-12" db="EMBL/GenBank/DDBJ databases">
        <title>Frankia sp. BMG5.1 draft genome.</title>
        <authorList>
            <person name="Gtari M."/>
            <person name="Ghodhbane-Gtari F."/>
            <person name="Nouioui I."/>
            <person name="Ktari A."/>
            <person name="Hezbri K."/>
            <person name="Mimouni W."/>
            <person name="Sbissi I."/>
            <person name="Ayari A."/>
            <person name="Yamanaka T."/>
            <person name="Normand P."/>
            <person name="Tisa L.S."/>
            <person name="Boudabous A."/>
        </authorList>
    </citation>
    <scope>NUCLEOTIDE SEQUENCE [LARGE SCALE GENOMIC DNA]</scope>
    <source>
        <strain evidence="10 11">BMG5.1</strain>
    </source>
</reference>